<keyword evidence="4 9" id="KW-0812">Transmembrane</keyword>
<evidence type="ECO:0000256" key="3">
    <source>
        <dbReference type="ARBA" id="ARBA00022475"/>
    </source>
</evidence>
<keyword evidence="8" id="KW-0143">Chaperone</keyword>
<comment type="similarity">
    <text evidence="9">Belongs to the OXA1/ALB3/YidC family.</text>
</comment>
<dbReference type="InterPro" id="IPR047196">
    <property type="entry name" value="YidC_ALB_C"/>
</dbReference>
<comment type="caution">
    <text evidence="12">The sequence shown here is derived from an EMBL/GenBank/DDBJ whole genome shotgun (WGS) entry which is preliminary data.</text>
</comment>
<dbReference type="InterPro" id="IPR028055">
    <property type="entry name" value="YidC/Oxa/ALB_C"/>
</dbReference>
<dbReference type="PANTHER" id="PTHR12428:SF65">
    <property type="entry name" value="CYTOCHROME C OXIDASE ASSEMBLY PROTEIN COX18, MITOCHONDRIAL"/>
    <property type="match status" value="1"/>
</dbReference>
<keyword evidence="6 10" id="KW-1133">Transmembrane helix</keyword>
<dbReference type="PANTHER" id="PTHR12428">
    <property type="entry name" value="OXA1"/>
    <property type="match status" value="1"/>
</dbReference>
<evidence type="ECO:0000256" key="5">
    <source>
        <dbReference type="ARBA" id="ARBA00022927"/>
    </source>
</evidence>
<dbReference type="GO" id="GO:0051205">
    <property type="term" value="P:protein insertion into membrane"/>
    <property type="evidence" value="ECO:0007669"/>
    <property type="project" value="TreeGrafter"/>
</dbReference>
<evidence type="ECO:0000256" key="4">
    <source>
        <dbReference type="ARBA" id="ARBA00022692"/>
    </source>
</evidence>
<dbReference type="Pfam" id="PF02096">
    <property type="entry name" value="60KD_IMP"/>
    <property type="match status" value="1"/>
</dbReference>
<evidence type="ECO:0000256" key="1">
    <source>
        <dbReference type="ARBA" id="ARBA00004651"/>
    </source>
</evidence>
<accession>A0A1F6DAN8</accession>
<feature type="transmembrane region" description="Helical" evidence="10">
    <location>
        <begin position="149"/>
        <end position="168"/>
    </location>
</feature>
<reference evidence="12 13" key="1">
    <citation type="journal article" date="2016" name="Nat. Commun.">
        <title>Thousands of microbial genomes shed light on interconnected biogeochemical processes in an aquifer system.</title>
        <authorList>
            <person name="Anantharaman K."/>
            <person name="Brown C.T."/>
            <person name="Hug L.A."/>
            <person name="Sharon I."/>
            <person name="Castelle C.J."/>
            <person name="Probst A.J."/>
            <person name="Thomas B.C."/>
            <person name="Singh A."/>
            <person name="Wilkins M.J."/>
            <person name="Karaoz U."/>
            <person name="Brodie E.L."/>
            <person name="Williams K.H."/>
            <person name="Hubbard S.S."/>
            <person name="Banfield J.F."/>
        </authorList>
    </citation>
    <scope>NUCLEOTIDE SEQUENCE [LARGE SCALE GENOMIC DNA]</scope>
</reference>
<evidence type="ECO:0000256" key="8">
    <source>
        <dbReference type="ARBA" id="ARBA00023186"/>
    </source>
</evidence>
<dbReference type="InterPro" id="IPR001708">
    <property type="entry name" value="YidC/ALB3/OXA1/COX18"/>
</dbReference>
<dbReference type="GO" id="GO:0015031">
    <property type="term" value="P:protein transport"/>
    <property type="evidence" value="ECO:0007669"/>
    <property type="project" value="UniProtKB-KW"/>
</dbReference>
<evidence type="ECO:0000256" key="6">
    <source>
        <dbReference type="ARBA" id="ARBA00022989"/>
    </source>
</evidence>
<feature type="domain" description="Membrane insertase YidC/Oxa/ALB C-terminal" evidence="11">
    <location>
        <begin position="31"/>
        <end position="235"/>
    </location>
</feature>
<comment type="subcellular location">
    <subcellularLocation>
        <location evidence="1">Cell membrane</location>
        <topology evidence="1">Multi-pass membrane protein</topology>
    </subcellularLocation>
    <subcellularLocation>
        <location evidence="9">Membrane</location>
        <topology evidence="9">Multi-pass membrane protein</topology>
    </subcellularLocation>
</comment>
<evidence type="ECO:0000256" key="10">
    <source>
        <dbReference type="SAM" id="Phobius"/>
    </source>
</evidence>
<evidence type="ECO:0000259" key="11">
    <source>
        <dbReference type="Pfam" id="PF02096"/>
    </source>
</evidence>
<dbReference type="GO" id="GO:0005886">
    <property type="term" value="C:plasma membrane"/>
    <property type="evidence" value="ECO:0007669"/>
    <property type="project" value="UniProtKB-SubCell"/>
</dbReference>
<feature type="transmembrane region" description="Helical" evidence="10">
    <location>
        <begin position="30"/>
        <end position="49"/>
    </location>
</feature>
<dbReference type="AlphaFoldDB" id="A0A1F6DAN8"/>
<dbReference type="GO" id="GO:0032977">
    <property type="term" value="F:membrane insertase activity"/>
    <property type="evidence" value="ECO:0007669"/>
    <property type="project" value="InterPro"/>
</dbReference>
<evidence type="ECO:0000256" key="9">
    <source>
        <dbReference type="RuleBase" id="RU003945"/>
    </source>
</evidence>
<dbReference type="NCBIfam" id="TIGR03592">
    <property type="entry name" value="yidC_oxa1_cterm"/>
    <property type="match status" value="1"/>
</dbReference>
<name>A0A1F6DAN8_9BACT</name>
<keyword evidence="7 10" id="KW-0472">Membrane</keyword>
<keyword evidence="2" id="KW-0813">Transport</keyword>
<protein>
    <recommendedName>
        <fullName evidence="11">Membrane insertase YidC/Oxa/ALB C-terminal domain-containing protein</fullName>
    </recommendedName>
</protein>
<sequence length="239" mass="26441">MISALFHTIIYDPLYNGLVFLVGLVPSHDVGLAVIALTIVVRIILFPLSRRAVEAQMAMKKVTPEIEVLKEKYKDNREEQAKAVFALYKERGVRPFAGIALLVAQLPVLIALYWIFALGGLPEIRPELLYAFVSPPVAVSMEFLGVMDMAGHSIILGVLAAATQFAYTRLSMGPREKKSPAKDPSFSSELARSFDLQARYMLPATFVVLSFFIPSAAMLYLVTSNLSMIGQELLTGRRF</sequence>
<dbReference type="Proteomes" id="UP000177958">
    <property type="component" value="Unassembled WGS sequence"/>
</dbReference>
<dbReference type="EMBL" id="MFKX01000003">
    <property type="protein sequence ID" value="OGG58455.1"/>
    <property type="molecule type" value="Genomic_DNA"/>
</dbReference>
<keyword evidence="5" id="KW-0653">Protein transport</keyword>
<evidence type="ECO:0000313" key="12">
    <source>
        <dbReference type="EMBL" id="OGG58455.1"/>
    </source>
</evidence>
<gene>
    <name evidence="12" type="ORF">A2853_02040</name>
</gene>
<feature type="transmembrane region" description="Helical" evidence="10">
    <location>
        <begin position="200"/>
        <end position="222"/>
    </location>
</feature>
<proteinExistence type="inferred from homology"/>
<dbReference type="CDD" id="cd20070">
    <property type="entry name" value="5TM_YidC_Alb3"/>
    <property type="match status" value="1"/>
</dbReference>
<feature type="transmembrane region" description="Helical" evidence="10">
    <location>
        <begin position="96"/>
        <end position="116"/>
    </location>
</feature>
<organism evidence="12 13">
    <name type="scientific">Candidatus Kaiserbacteria bacterium RIFCSPHIGHO2_01_FULL_55_17</name>
    <dbReference type="NCBI Taxonomy" id="1798484"/>
    <lineage>
        <taxon>Bacteria</taxon>
        <taxon>Candidatus Kaiseribacteriota</taxon>
    </lineage>
</organism>
<evidence type="ECO:0000313" key="13">
    <source>
        <dbReference type="Proteomes" id="UP000177958"/>
    </source>
</evidence>
<evidence type="ECO:0000256" key="2">
    <source>
        <dbReference type="ARBA" id="ARBA00022448"/>
    </source>
</evidence>
<evidence type="ECO:0000256" key="7">
    <source>
        <dbReference type="ARBA" id="ARBA00023136"/>
    </source>
</evidence>
<keyword evidence="3" id="KW-1003">Cell membrane</keyword>